<dbReference type="InterPro" id="IPR010920">
    <property type="entry name" value="LSM_dom_sf"/>
</dbReference>
<keyword evidence="5 7" id="KW-1133">Transmembrane helix</keyword>
<dbReference type="Gene3D" id="2.30.30.60">
    <property type="match status" value="1"/>
</dbReference>
<dbReference type="RefSeq" id="WP_322609907.1">
    <property type="nucleotide sequence ID" value="NZ_JARVCO010000012.1"/>
</dbReference>
<evidence type="ECO:0000313" key="11">
    <source>
        <dbReference type="Proteomes" id="UP001290861"/>
    </source>
</evidence>
<dbReference type="EMBL" id="JARVCO010000012">
    <property type="protein sequence ID" value="MDZ8120132.1"/>
    <property type="molecule type" value="Genomic_DNA"/>
</dbReference>
<evidence type="ECO:0000256" key="1">
    <source>
        <dbReference type="ARBA" id="ARBA00004651"/>
    </source>
</evidence>
<dbReference type="InterPro" id="IPR023408">
    <property type="entry name" value="MscS_beta-dom_sf"/>
</dbReference>
<proteinExistence type="inferred from homology"/>
<feature type="transmembrane region" description="Helical" evidence="7">
    <location>
        <begin position="93"/>
        <end position="115"/>
    </location>
</feature>
<feature type="transmembrane region" description="Helical" evidence="7">
    <location>
        <begin position="50"/>
        <end position="73"/>
    </location>
</feature>
<evidence type="ECO:0000256" key="7">
    <source>
        <dbReference type="SAM" id="Phobius"/>
    </source>
</evidence>
<sequence>MMQEVVFGEVTWGQIFFLMGWVVGAMLLGKLLQLLLNSLGKAKRFESRPWVGVAFSSFSRPVPFLFLTIGLRYGLAVLHFSESVGDVVSDCFSVLFTVAVSFFVYSMVDVIDFAITHITKKTPTTMDDMMAPMVRKSLRVVVVILGLVQVAQILSDKPITSIIAGLGVGGLAVALAAQETIKNFFGSLVIFADKPFELGERITVGGHDGTIEEVGFRSTRLRTLDGHLVTMPNGELANQMIQNIGKRPYIKRVMNVTITYDTPPEKVQEALDILRDILDNHEGMKEDFPPRVFFNDFKASALNILAIYWYHPPAYWDFLAHAEWVNMELLRRYNEAGIEFAFPTQTLYVNGLEGHVEDIRA</sequence>
<keyword evidence="6 7" id="KW-0472">Membrane</keyword>
<comment type="similarity">
    <text evidence="2">Belongs to the MscS (TC 1.A.23) family.</text>
</comment>
<feature type="domain" description="Mechanosensitive ion channel MscS C-terminal" evidence="9">
    <location>
        <begin position="253"/>
        <end position="316"/>
    </location>
</feature>
<dbReference type="Gene3D" id="1.10.287.1260">
    <property type="match status" value="1"/>
</dbReference>
<dbReference type="PANTHER" id="PTHR30221">
    <property type="entry name" value="SMALL-CONDUCTANCE MECHANOSENSITIVE CHANNEL"/>
    <property type="match status" value="1"/>
</dbReference>
<comment type="subcellular location">
    <subcellularLocation>
        <location evidence="1">Cell membrane</location>
        <topology evidence="1">Multi-pass membrane protein</topology>
    </subcellularLocation>
</comment>
<evidence type="ECO:0000256" key="4">
    <source>
        <dbReference type="ARBA" id="ARBA00022692"/>
    </source>
</evidence>
<feature type="transmembrane region" description="Helical" evidence="7">
    <location>
        <begin position="136"/>
        <end position="153"/>
    </location>
</feature>
<evidence type="ECO:0000256" key="5">
    <source>
        <dbReference type="ARBA" id="ARBA00022989"/>
    </source>
</evidence>
<dbReference type="InterPro" id="IPR045275">
    <property type="entry name" value="MscS_archaea/bacteria_type"/>
</dbReference>
<dbReference type="InterPro" id="IPR006685">
    <property type="entry name" value="MscS_channel_2nd"/>
</dbReference>
<name>A0ABU5N127_9BACT</name>
<keyword evidence="3" id="KW-1003">Cell membrane</keyword>
<dbReference type="SUPFAM" id="SSF50182">
    <property type="entry name" value="Sm-like ribonucleoproteins"/>
    <property type="match status" value="1"/>
</dbReference>
<dbReference type="Pfam" id="PF21082">
    <property type="entry name" value="MS_channel_3rd"/>
    <property type="match status" value="1"/>
</dbReference>
<evidence type="ECO:0000259" key="9">
    <source>
        <dbReference type="Pfam" id="PF21082"/>
    </source>
</evidence>
<dbReference type="PANTHER" id="PTHR30221:SF1">
    <property type="entry name" value="SMALL-CONDUCTANCE MECHANOSENSITIVE CHANNEL"/>
    <property type="match status" value="1"/>
</dbReference>
<evidence type="ECO:0000256" key="2">
    <source>
        <dbReference type="ARBA" id="ARBA00008017"/>
    </source>
</evidence>
<protein>
    <submittedName>
        <fullName evidence="10">Mechanosensitive ion channel family protein</fullName>
    </submittedName>
</protein>
<gene>
    <name evidence="10" type="ORF">P9H32_15990</name>
</gene>
<evidence type="ECO:0000259" key="8">
    <source>
        <dbReference type="Pfam" id="PF00924"/>
    </source>
</evidence>
<dbReference type="InterPro" id="IPR011066">
    <property type="entry name" value="MscS_channel_C_sf"/>
</dbReference>
<dbReference type="Proteomes" id="UP001290861">
    <property type="component" value="Unassembled WGS sequence"/>
</dbReference>
<dbReference type="InterPro" id="IPR011014">
    <property type="entry name" value="MscS_channel_TM-2"/>
</dbReference>
<dbReference type="Gene3D" id="3.30.70.100">
    <property type="match status" value="1"/>
</dbReference>
<feature type="transmembrane region" description="Helical" evidence="7">
    <location>
        <begin position="159"/>
        <end position="177"/>
    </location>
</feature>
<keyword evidence="4 7" id="KW-0812">Transmembrane</keyword>
<dbReference type="Pfam" id="PF00924">
    <property type="entry name" value="MS_channel_2nd"/>
    <property type="match status" value="1"/>
</dbReference>
<accession>A0ABU5N127</accession>
<dbReference type="SUPFAM" id="SSF82689">
    <property type="entry name" value="Mechanosensitive channel protein MscS (YggB), C-terminal domain"/>
    <property type="match status" value="1"/>
</dbReference>
<organism evidence="10 11">
    <name type="scientific">Pontiella agarivorans</name>
    <dbReference type="NCBI Taxonomy" id="3038953"/>
    <lineage>
        <taxon>Bacteria</taxon>
        <taxon>Pseudomonadati</taxon>
        <taxon>Kiritimatiellota</taxon>
        <taxon>Kiritimatiellia</taxon>
        <taxon>Kiritimatiellales</taxon>
        <taxon>Pontiellaceae</taxon>
        <taxon>Pontiella</taxon>
    </lineage>
</organism>
<reference evidence="10 11" key="1">
    <citation type="journal article" date="2024" name="Appl. Environ. Microbiol.">
        <title>Pontiella agarivorans sp. nov., a novel marine anaerobic bacterium capable of degrading macroalgal polysaccharides and fixing nitrogen.</title>
        <authorList>
            <person name="Liu N."/>
            <person name="Kivenson V."/>
            <person name="Peng X."/>
            <person name="Cui Z."/>
            <person name="Lankiewicz T.S."/>
            <person name="Gosselin K.M."/>
            <person name="English C.J."/>
            <person name="Blair E.M."/>
            <person name="O'Malley M.A."/>
            <person name="Valentine D.L."/>
        </authorList>
    </citation>
    <scope>NUCLEOTIDE SEQUENCE [LARGE SCALE GENOMIC DNA]</scope>
    <source>
        <strain evidence="10 11">NLcol2</strain>
    </source>
</reference>
<evidence type="ECO:0000256" key="6">
    <source>
        <dbReference type="ARBA" id="ARBA00023136"/>
    </source>
</evidence>
<feature type="transmembrane region" description="Helical" evidence="7">
    <location>
        <begin position="12"/>
        <end position="29"/>
    </location>
</feature>
<evidence type="ECO:0000256" key="3">
    <source>
        <dbReference type="ARBA" id="ARBA00022475"/>
    </source>
</evidence>
<evidence type="ECO:0000313" key="10">
    <source>
        <dbReference type="EMBL" id="MDZ8120132.1"/>
    </source>
</evidence>
<comment type="caution">
    <text evidence="10">The sequence shown here is derived from an EMBL/GenBank/DDBJ whole genome shotgun (WGS) entry which is preliminary data.</text>
</comment>
<keyword evidence="11" id="KW-1185">Reference proteome</keyword>
<dbReference type="SUPFAM" id="SSF82861">
    <property type="entry name" value="Mechanosensitive channel protein MscS (YggB), transmembrane region"/>
    <property type="match status" value="1"/>
</dbReference>
<feature type="domain" description="Mechanosensitive ion channel MscS" evidence="8">
    <location>
        <begin position="180"/>
        <end position="244"/>
    </location>
</feature>
<dbReference type="InterPro" id="IPR049278">
    <property type="entry name" value="MS_channel_C"/>
</dbReference>